<evidence type="ECO:0000313" key="2">
    <source>
        <dbReference type="EMBL" id="KAK6977346.1"/>
    </source>
</evidence>
<dbReference type="AlphaFoldDB" id="A0AAV9ZB05"/>
<organism evidence="2 3">
    <name type="scientific">Favolaschia claudopus</name>
    <dbReference type="NCBI Taxonomy" id="2862362"/>
    <lineage>
        <taxon>Eukaryota</taxon>
        <taxon>Fungi</taxon>
        <taxon>Dikarya</taxon>
        <taxon>Basidiomycota</taxon>
        <taxon>Agaricomycotina</taxon>
        <taxon>Agaricomycetes</taxon>
        <taxon>Agaricomycetidae</taxon>
        <taxon>Agaricales</taxon>
        <taxon>Marasmiineae</taxon>
        <taxon>Mycenaceae</taxon>
        <taxon>Favolaschia</taxon>
    </lineage>
</organism>
<gene>
    <name evidence="2" type="ORF">R3P38DRAFT_3237491</name>
</gene>
<accession>A0AAV9ZB05</accession>
<sequence length="243" mass="26410">MAEYYPVITVEGTTGFMEETLSRSASAKRHHAVARPGCFKRDSGSSSSFDGRRAPHPDQYSPQVTPTWDRLAHTAPRCSDVINVRGRQGAELVAVRRIQIRATPSGRQVSKPKIFVTKQPAALIAMVAKSGHAAEGGARLDLEVLTTATTEAGRDGHEANVDLVGLGYAEYTVLVTESEEIWYNGKRDDDNASGGATWSSTSVSLLEEDIVVFDAVSTSPVSVAFELEHFQMSFNRPAQREDV</sequence>
<protein>
    <submittedName>
        <fullName evidence="2">Uncharacterized protein</fullName>
    </submittedName>
</protein>
<reference evidence="2 3" key="1">
    <citation type="journal article" date="2024" name="J Genomics">
        <title>Draft genome sequencing and assembly of Favolaschia claudopus CIRM-BRFM 2984 isolated from oak limbs.</title>
        <authorList>
            <person name="Navarro D."/>
            <person name="Drula E."/>
            <person name="Chaduli D."/>
            <person name="Cazenave R."/>
            <person name="Ahrendt S."/>
            <person name="Wang J."/>
            <person name="Lipzen A."/>
            <person name="Daum C."/>
            <person name="Barry K."/>
            <person name="Grigoriev I.V."/>
            <person name="Favel A."/>
            <person name="Rosso M.N."/>
            <person name="Martin F."/>
        </authorList>
    </citation>
    <scope>NUCLEOTIDE SEQUENCE [LARGE SCALE GENOMIC DNA]</scope>
    <source>
        <strain evidence="2 3">CIRM-BRFM 2984</strain>
    </source>
</reference>
<comment type="caution">
    <text evidence="2">The sequence shown here is derived from an EMBL/GenBank/DDBJ whole genome shotgun (WGS) entry which is preliminary data.</text>
</comment>
<evidence type="ECO:0000256" key="1">
    <source>
        <dbReference type="SAM" id="MobiDB-lite"/>
    </source>
</evidence>
<proteinExistence type="predicted"/>
<dbReference type="EMBL" id="JAWWNJ010000170">
    <property type="protein sequence ID" value="KAK6977346.1"/>
    <property type="molecule type" value="Genomic_DNA"/>
</dbReference>
<evidence type="ECO:0000313" key="3">
    <source>
        <dbReference type="Proteomes" id="UP001362999"/>
    </source>
</evidence>
<name>A0AAV9ZB05_9AGAR</name>
<keyword evidence="3" id="KW-1185">Reference proteome</keyword>
<feature type="region of interest" description="Disordered" evidence="1">
    <location>
        <begin position="26"/>
        <end position="63"/>
    </location>
</feature>
<dbReference type="Proteomes" id="UP001362999">
    <property type="component" value="Unassembled WGS sequence"/>
</dbReference>